<evidence type="ECO:0000256" key="4">
    <source>
        <dbReference type="ARBA" id="ARBA00022833"/>
    </source>
</evidence>
<dbReference type="InterPro" id="IPR048489">
    <property type="entry name" value="DksA_N"/>
</dbReference>
<dbReference type="KEGG" id="sami:SAMIE_1016670"/>
<dbReference type="SUPFAM" id="SSF109635">
    <property type="entry name" value="DnaK suppressor protein DksA, alpha-hairpin domain"/>
    <property type="match status" value="1"/>
</dbReference>
<feature type="domain" description="Zinc finger DksA/TraR C4-type" evidence="8">
    <location>
        <begin position="143"/>
        <end position="178"/>
    </location>
</feature>
<evidence type="ECO:0000256" key="3">
    <source>
        <dbReference type="ARBA" id="ARBA00022771"/>
    </source>
</evidence>
<evidence type="ECO:0000259" key="8">
    <source>
        <dbReference type="Pfam" id="PF01258"/>
    </source>
</evidence>
<dbReference type="InterPro" id="IPR000962">
    <property type="entry name" value="Znf_DskA_TraR"/>
</dbReference>
<dbReference type="PANTHER" id="PTHR33823:SF2">
    <property type="entry name" value="RNA POLYMERASE-BINDING TRANSCRIPTION FACTOR DKSA"/>
    <property type="match status" value="1"/>
</dbReference>
<proteinExistence type="inferred from homology"/>
<dbReference type="EMBL" id="AP018664">
    <property type="protein sequence ID" value="BBD98166.1"/>
    <property type="molecule type" value="Genomic_DNA"/>
</dbReference>
<dbReference type="HAMAP" id="MF_00926">
    <property type="entry name" value="DksA"/>
    <property type="match status" value="1"/>
</dbReference>
<comment type="caution">
    <text evidence="5">Lacks conserved residue(s) required for the propagation of feature annotation.</text>
</comment>
<dbReference type="Pfam" id="PF21157">
    <property type="entry name" value="DksA_N"/>
    <property type="match status" value="1"/>
</dbReference>
<name>A0A494W482_9SPHN</name>
<sequence>MSAPGDGYEARNQSHGRPDRQSAGKPSESESQMASVLNSDKDGEKPPKSTVTLPADYRPSPDEEFMNPLQLEYFRQRLWDWKKQILAEAETTLAVLQNEPLREPDLNDRASSETDWSIELRTRDRQRKLISKIDAALRRIDEGEYGYCEVTGEPISLGRLEARPIATMTVEAQERHERQEKISRDD</sequence>
<organism evidence="10 11">
    <name type="scientific">Sphingobium amiense</name>
    <dbReference type="NCBI Taxonomy" id="135719"/>
    <lineage>
        <taxon>Bacteria</taxon>
        <taxon>Pseudomonadati</taxon>
        <taxon>Pseudomonadota</taxon>
        <taxon>Alphaproteobacteria</taxon>
        <taxon>Sphingomonadales</taxon>
        <taxon>Sphingomonadaceae</taxon>
        <taxon>Sphingobium</taxon>
    </lineage>
</organism>
<dbReference type="SUPFAM" id="SSF57716">
    <property type="entry name" value="Glucocorticoid receptor-like (DNA-binding domain)"/>
    <property type="match status" value="1"/>
</dbReference>
<feature type="compositionally biased region" description="Polar residues" evidence="7">
    <location>
        <begin position="29"/>
        <end position="38"/>
    </location>
</feature>
<dbReference type="Pfam" id="PF01258">
    <property type="entry name" value="zf-dskA_traR"/>
    <property type="match status" value="1"/>
</dbReference>
<protein>
    <recommendedName>
        <fullName evidence="5">RNA polymerase-binding transcription factor DksA</fullName>
    </recommendedName>
</protein>
<dbReference type="Gene3D" id="1.20.120.910">
    <property type="entry name" value="DksA, coiled-coil domain"/>
    <property type="match status" value="1"/>
</dbReference>
<comment type="subcellular location">
    <subcellularLocation>
        <location evidence="5">Cytoplasm</location>
    </subcellularLocation>
</comment>
<dbReference type="PROSITE" id="PS51128">
    <property type="entry name" value="ZF_DKSA_2"/>
    <property type="match status" value="1"/>
</dbReference>
<accession>A0A494W482</accession>
<dbReference type="GO" id="GO:0008270">
    <property type="term" value="F:zinc ion binding"/>
    <property type="evidence" value="ECO:0007669"/>
    <property type="project" value="UniProtKB-UniRule"/>
</dbReference>
<dbReference type="InterPro" id="IPR037187">
    <property type="entry name" value="DnaK_N"/>
</dbReference>
<evidence type="ECO:0000313" key="11">
    <source>
        <dbReference type="Proteomes" id="UP000279959"/>
    </source>
</evidence>
<comment type="subunit">
    <text evidence="5">Interacts directly with the RNA polymerase.</text>
</comment>
<keyword evidence="1 5" id="KW-0963">Cytoplasm</keyword>
<gene>
    <name evidence="5" type="primary">dksA</name>
    <name evidence="10" type="ORF">SAMIE_1016670</name>
</gene>
<evidence type="ECO:0000256" key="6">
    <source>
        <dbReference type="PROSITE-ProRule" id="PRU00510"/>
    </source>
</evidence>
<dbReference type="InterPro" id="IPR012784">
    <property type="entry name" value="DksA_RNA_pol-bd"/>
</dbReference>
<keyword evidence="4 5" id="KW-0862">Zinc</keyword>
<feature type="zinc finger region" description="dksA C4-type" evidence="6">
    <location>
        <begin position="148"/>
        <end position="172"/>
    </location>
</feature>
<dbReference type="NCBIfam" id="TIGR02420">
    <property type="entry name" value="dksA"/>
    <property type="match status" value="1"/>
</dbReference>
<evidence type="ECO:0000259" key="9">
    <source>
        <dbReference type="Pfam" id="PF21157"/>
    </source>
</evidence>
<evidence type="ECO:0000313" key="10">
    <source>
        <dbReference type="EMBL" id="BBD98166.1"/>
    </source>
</evidence>
<dbReference type="AlphaFoldDB" id="A0A494W482"/>
<keyword evidence="11" id="KW-1185">Reference proteome</keyword>
<comment type="similarity">
    <text evidence="5">Belongs to the DksA family.</text>
</comment>
<feature type="domain" description="DnaK suppressor protein DksA N-terminal" evidence="9">
    <location>
        <begin position="70"/>
        <end position="140"/>
    </location>
</feature>
<keyword evidence="3 5" id="KW-0863">Zinc-finger</keyword>
<evidence type="ECO:0000256" key="1">
    <source>
        <dbReference type="ARBA" id="ARBA00022490"/>
    </source>
</evidence>
<dbReference type="InterPro" id="IPR020458">
    <property type="entry name" value="Znf_DskA_TraR_CS"/>
</dbReference>
<evidence type="ECO:0000256" key="2">
    <source>
        <dbReference type="ARBA" id="ARBA00022723"/>
    </source>
</evidence>
<evidence type="ECO:0000256" key="7">
    <source>
        <dbReference type="SAM" id="MobiDB-lite"/>
    </source>
</evidence>
<comment type="function">
    <text evidence="5">Transcription factor that acts by binding directly to the RNA polymerase (RNAP). Required for negative regulation of rRNA expression and positive regulation of several amino acid biosynthesis promoters.</text>
</comment>
<keyword evidence="2 5" id="KW-0479">Metal-binding</keyword>
<dbReference type="GO" id="GO:0005737">
    <property type="term" value="C:cytoplasm"/>
    <property type="evidence" value="ECO:0007669"/>
    <property type="project" value="UniProtKB-SubCell"/>
</dbReference>
<reference evidence="10 11" key="1">
    <citation type="submission" date="2018-05" db="EMBL/GenBank/DDBJ databases">
        <title>Complete Genome Sequence of the Nonylphenol-Degrading Bacterium Sphingobium amiense DSM 16289T.</title>
        <authorList>
            <person name="Ootsuka M."/>
            <person name="Nishizawa T."/>
            <person name="Ohta H."/>
        </authorList>
    </citation>
    <scope>NUCLEOTIDE SEQUENCE [LARGE SCALE GENOMIC DNA]</scope>
    <source>
        <strain evidence="10 11">DSM 16289</strain>
    </source>
</reference>
<dbReference type="PANTHER" id="PTHR33823">
    <property type="entry name" value="RNA POLYMERASE-BINDING TRANSCRIPTION FACTOR DKSA-RELATED"/>
    <property type="match status" value="1"/>
</dbReference>
<feature type="region of interest" description="Disordered" evidence="7">
    <location>
        <begin position="1"/>
        <end position="64"/>
    </location>
</feature>
<dbReference type="Proteomes" id="UP000279959">
    <property type="component" value="Chromosome"/>
</dbReference>
<dbReference type="GO" id="GO:0010468">
    <property type="term" value="P:regulation of gene expression"/>
    <property type="evidence" value="ECO:0007669"/>
    <property type="project" value="UniProtKB-UniRule"/>
</dbReference>
<dbReference type="PROSITE" id="PS01102">
    <property type="entry name" value="ZF_DKSA_1"/>
    <property type="match status" value="1"/>
</dbReference>
<evidence type="ECO:0000256" key="5">
    <source>
        <dbReference type="HAMAP-Rule" id="MF_00926"/>
    </source>
</evidence>